<protein>
    <submittedName>
        <fullName evidence="1">Uncharacterized protein</fullName>
    </submittedName>
</protein>
<sequence length="76" mass="8912">MERKMSRNERRHPKENIRQAPTIKELAIIKVGEYITNTAKIVKKYYFNAMRSNGISEVRANKIADEMEEMLKAEAK</sequence>
<dbReference type="Proteomes" id="UP000182569">
    <property type="component" value="Chromosome"/>
</dbReference>
<accession>A0A1J0GJL1</accession>
<dbReference type="STRING" id="1552.A7L45_16380"/>
<proteinExistence type="predicted"/>
<evidence type="ECO:0000313" key="1">
    <source>
        <dbReference type="EMBL" id="APC41541.1"/>
    </source>
</evidence>
<keyword evidence="2" id="KW-1185">Reference proteome</keyword>
<reference evidence="2" key="1">
    <citation type="journal article" date="2016" name="Front. Microbiol.">
        <title>Complete Genome Sequence of Clostridium estertheticum DSM 8809, a Microbe Identified in Spoiled Vacuum Packed Beef.</title>
        <authorList>
            <person name="Yu Z."/>
            <person name="Gunn L."/>
            <person name="Brennan E."/>
            <person name="Reid R."/>
            <person name="Wall P.G."/>
            <person name="Gaora O.P."/>
            <person name="Hurley D."/>
            <person name="Bolton D."/>
            <person name="Fanning S."/>
        </authorList>
    </citation>
    <scope>NUCLEOTIDE SEQUENCE [LARGE SCALE GENOMIC DNA]</scope>
    <source>
        <strain evidence="2">DSM 8809</strain>
    </source>
</reference>
<dbReference type="RefSeq" id="WP_071613833.1">
    <property type="nucleotide sequence ID" value="NZ_CP015756.1"/>
</dbReference>
<organism evidence="1 2">
    <name type="scientific">Clostridium estertheticum subsp. estertheticum</name>
    <dbReference type="NCBI Taxonomy" id="1552"/>
    <lineage>
        <taxon>Bacteria</taxon>
        <taxon>Bacillati</taxon>
        <taxon>Bacillota</taxon>
        <taxon>Clostridia</taxon>
        <taxon>Eubacteriales</taxon>
        <taxon>Clostridiaceae</taxon>
        <taxon>Clostridium</taxon>
    </lineage>
</organism>
<dbReference type="AlphaFoldDB" id="A0A1J0GJL1"/>
<evidence type="ECO:0000313" key="2">
    <source>
        <dbReference type="Proteomes" id="UP000182569"/>
    </source>
</evidence>
<dbReference type="KEGG" id="ceu:A7L45_16380"/>
<dbReference type="EMBL" id="CP015756">
    <property type="protein sequence ID" value="APC41541.1"/>
    <property type="molecule type" value="Genomic_DNA"/>
</dbReference>
<name>A0A1J0GJL1_9CLOT</name>
<gene>
    <name evidence="1" type="ORF">A7L45_16380</name>
</gene>